<name>A0A4P2R4L4_SORCE</name>
<dbReference type="EMBL" id="CP012672">
    <property type="protein sequence ID" value="AUX38020.1"/>
    <property type="molecule type" value="Genomic_DNA"/>
</dbReference>
<dbReference type="PANTHER" id="PTHR34613">
    <property type="entry name" value="SLL0800 PROTEIN"/>
    <property type="match status" value="1"/>
</dbReference>
<gene>
    <name evidence="1" type="ORF">SOCE836_102580</name>
</gene>
<accession>A0A4P2R4L4</accession>
<evidence type="ECO:0000313" key="2">
    <source>
        <dbReference type="Proteomes" id="UP000295497"/>
    </source>
</evidence>
<proteinExistence type="predicted"/>
<evidence type="ECO:0008006" key="3">
    <source>
        <dbReference type="Google" id="ProtNLM"/>
    </source>
</evidence>
<dbReference type="AlphaFoldDB" id="A0A4P2R4L4"/>
<sequence length="295" mass="32205">MPSMIHEALLHLFRNRPTLAVEVLRDTLGAPVPRFTEARVEPADLTEIVPVEHRADLVVLLLDGRPVLAIVVEAQLGRDPDKEYAWPSYLVAVRARYRCRVCLLVATTDEAIAAWSAQPIDLGPPDWRLRPYVLGPSAVPVVTEPADARARPEVAVLSVMAHGQSAAGLAIAMAALAAAAGLDQEQQALYLDVVLSSLNEAARRSLEAQMKSGYEFQSDFARSYVAKGRLEGQLEGRREEAASAVLTVLEARGLEIPPEVRERVLASTDMTELDRWLRRAVLITDAKALFDSTGS</sequence>
<organism evidence="1 2">
    <name type="scientific">Sorangium cellulosum</name>
    <name type="common">Polyangium cellulosum</name>
    <dbReference type="NCBI Taxonomy" id="56"/>
    <lineage>
        <taxon>Bacteria</taxon>
        <taxon>Pseudomonadati</taxon>
        <taxon>Myxococcota</taxon>
        <taxon>Polyangia</taxon>
        <taxon>Polyangiales</taxon>
        <taxon>Polyangiaceae</taxon>
        <taxon>Sorangium</taxon>
    </lineage>
</organism>
<protein>
    <recommendedName>
        <fullName evidence="3">Transposase (putative) YhgA-like domain-containing protein</fullName>
    </recommendedName>
</protein>
<evidence type="ECO:0000313" key="1">
    <source>
        <dbReference type="EMBL" id="AUX38020.1"/>
    </source>
</evidence>
<reference evidence="1 2" key="1">
    <citation type="submission" date="2015-09" db="EMBL/GenBank/DDBJ databases">
        <title>Sorangium comparison.</title>
        <authorList>
            <person name="Zaburannyi N."/>
            <person name="Bunk B."/>
            <person name="Overmann J."/>
            <person name="Mueller R."/>
        </authorList>
    </citation>
    <scope>NUCLEOTIDE SEQUENCE [LARGE SCALE GENOMIC DNA]</scope>
    <source>
        <strain evidence="1 2">So ce836</strain>
    </source>
</reference>
<dbReference type="Proteomes" id="UP000295497">
    <property type="component" value="Chromosome"/>
</dbReference>
<dbReference type="PANTHER" id="PTHR34613:SF1">
    <property type="entry name" value="SLL6017 PROTEIN"/>
    <property type="match status" value="1"/>
</dbReference>